<feature type="signal peptide" evidence="2">
    <location>
        <begin position="1"/>
        <end position="19"/>
    </location>
</feature>
<feature type="region of interest" description="Disordered" evidence="1">
    <location>
        <begin position="83"/>
        <end position="103"/>
    </location>
</feature>
<dbReference type="Proteomes" id="UP000323386">
    <property type="component" value="Unassembled WGS sequence"/>
</dbReference>
<protein>
    <submittedName>
        <fullName evidence="3">Uncharacterized protein</fullName>
    </submittedName>
</protein>
<accession>A0A5C3EWF9</accession>
<sequence>MSLCPLCLAWPGQAWLGWAGSCSRSHRAPSSIFAWLARPGPDPGPAPPRQLSLFSPLHRSPPLRWLLLLLDLPCFQARGSLASHPPSPLSLPPPSTNRTPSEYPPSRVAASFALVKTAHSTGIRPLTLPRPGLFAGSRCLLPIERKLGCRIRRTLFARKRAPLLRSLRTGELRCVAAALGRAAQTRSASRTACLESVDEVSLPVPRSATGGQRDSLFPSPLEQDGCRSACDGRRVRDRRPSNVWQRCRAD</sequence>
<name>A0A5C3EWF9_9BASI</name>
<evidence type="ECO:0000313" key="4">
    <source>
        <dbReference type="Proteomes" id="UP000323386"/>
    </source>
</evidence>
<feature type="chain" id="PRO_5022685961" evidence="2">
    <location>
        <begin position="20"/>
        <end position="250"/>
    </location>
</feature>
<dbReference type="EMBL" id="OOIP01000003">
    <property type="protein sequence ID" value="SPO35787.1"/>
    <property type="molecule type" value="Genomic_DNA"/>
</dbReference>
<feature type="compositionally biased region" description="Pro residues" evidence="1">
    <location>
        <begin position="85"/>
        <end position="95"/>
    </location>
</feature>
<evidence type="ECO:0000313" key="3">
    <source>
        <dbReference type="EMBL" id="SPO35787.1"/>
    </source>
</evidence>
<evidence type="ECO:0000256" key="1">
    <source>
        <dbReference type="SAM" id="MobiDB-lite"/>
    </source>
</evidence>
<reference evidence="3 4" key="1">
    <citation type="submission" date="2018-03" db="EMBL/GenBank/DDBJ databases">
        <authorList>
            <person name="Guldener U."/>
        </authorList>
    </citation>
    <scope>NUCLEOTIDE SEQUENCE [LARGE SCALE GENOMIC DNA]</scope>
    <source>
        <strain evidence="3 4">DAOM196992</strain>
    </source>
</reference>
<evidence type="ECO:0000256" key="2">
    <source>
        <dbReference type="SAM" id="SignalP"/>
    </source>
</evidence>
<keyword evidence="4" id="KW-1185">Reference proteome</keyword>
<gene>
    <name evidence="3" type="ORF">PSFLO_01258</name>
</gene>
<proteinExistence type="predicted"/>
<dbReference type="AlphaFoldDB" id="A0A5C3EWF9"/>
<organism evidence="3 4">
    <name type="scientific">Pseudozyma flocculosa</name>
    <dbReference type="NCBI Taxonomy" id="84751"/>
    <lineage>
        <taxon>Eukaryota</taxon>
        <taxon>Fungi</taxon>
        <taxon>Dikarya</taxon>
        <taxon>Basidiomycota</taxon>
        <taxon>Ustilaginomycotina</taxon>
        <taxon>Ustilaginomycetes</taxon>
        <taxon>Ustilaginales</taxon>
        <taxon>Ustilaginaceae</taxon>
        <taxon>Pseudozyma</taxon>
    </lineage>
</organism>
<keyword evidence="2" id="KW-0732">Signal</keyword>